<dbReference type="Proteomes" id="UP000316360">
    <property type="component" value="Unassembled WGS sequence"/>
</dbReference>
<dbReference type="AlphaFoldDB" id="A0A523RQK9"/>
<dbReference type="PANTHER" id="PTHR47099:SF1">
    <property type="entry name" value="METHYLCOBAMIDE:COM METHYLTRANSFERASE MTBA"/>
    <property type="match status" value="1"/>
</dbReference>
<dbReference type="PANTHER" id="PTHR47099">
    <property type="entry name" value="METHYLCOBAMIDE:COM METHYLTRANSFERASE MTBA"/>
    <property type="match status" value="1"/>
</dbReference>
<comment type="caution">
    <text evidence="2">The sequence shown here is derived from an EMBL/GenBank/DDBJ whole genome shotgun (WGS) entry which is preliminary data.</text>
</comment>
<sequence length="335" mass="38620">MTPKERVIVQIEHKETDFIPYVLDFEEDWDGSIKDGALERVNSYYGNNSWRDKIDNYIIQVPTVNFGVDYESGKTISTDMYGTQWRVDKRPMHVERPALEKPTLSGYKFPNLNAFFDEGWYERALQLIDEKKDYFLGATRKEDHFLVTSIGFGLFERSWNMRGFENALMDSVANPDFYQELIERIFEQQMMLLDRLLTLPLDGILLGDDFAYQNGIMIGVERWRKYFKPYIAKMYAKIHRAGKYTLHHMCGSEAEILPDLIEIGLDVYESVQPEAKNNSPYRLKKMYGKNITFWGGLGSQSTIPFGTPSEITSEVSKLCKEMGNGGGYILGCANA</sequence>
<dbReference type="Pfam" id="PF01208">
    <property type="entry name" value="URO-D"/>
    <property type="match status" value="1"/>
</dbReference>
<dbReference type="Gene3D" id="3.20.20.210">
    <property type="match status" value="1"/>
</dbReference>
<dbReference type="SUPFAM" id="SSF51726">
    <property type="entry name" value="UROD/MetE-like"/>
    <property type="match status" value="1"/>
</dbReference>
<gene>
    <name evidence="2" type="ORF">E3J84_06820</name>
</gene>
<evidence type="ECO:0000313" key="2">
    <source>
        <dbReference type="EMBL" id="TET07939.1"/>
    </source>
</evidence>
<proteinExistence type="predicted"/>
<feature type="domain" description="Uroporphyrinogen decarboxylase (URO-D)" evidence="1">
    <location>
        <begin position="162"/>
        <end position="331"/>
    </location>
</feature>
<feature type="non-terminal residue" evidence="2">
    <location>
        <position position="335"/>
    </location>
</feature>
<evidence type="ECO:0000313" key="3">
    <source>
        <dbReference type="Proteomes" id="UP000316360"/>
    </source>
</evidence>
<dbReference type="InterPro" id="IPR038071">
    <property type="entry name" value="UROD/MetE-like_sf"/>
</dbReference>
<dbReference type="EMBL" id="SOKJ01000391">
    <property type="protein sequence ID" value="TET07939.1"/>
    <property type="molecule type" value="Genomic_DNA"/>
</dbReference>
<dbReference type="InterPro" id="IPR000257">
    <property type="entry name" value="Uroporphyrinogen_deCOase"/>
</dbReference>
<dbReference type="GO" id="GO:0006779">
    <property type="term" value="P:porphyrin-containing compound biosynthetic process"/>
    <property type="evidence" value="ECO:0007669"/>
    <property type="project" value="InterPro"/>
</dbReference>
<reference evidence="2 3" key="1">
    <citation type="submission" date="2019-03" db="EMBL/GenBank/DDBJ databases">
        <title>Metabolic potential of uncultured bacteria and archaea associated with petroleum seepage in deep-sea sediments.</title>
        <authorList>
            <person name="Dong X."/>
            <person name="Hubert C."/>
        </authorList>
    </citation>
    <scope>NUCLEOTIDE SEQUENCE [LARGE SCALE GENOMIC DNA]</scope>
    <source>
        <strain evidence="2">E44_bin7</strain>
    </source>
</reference>
<accession>A0A523RQK9</accession>
<protein>
    <recommendedName>
        <fullName evidence="1">Uroporphyrinogen decarboxylase (URO-D) domain-containing protein</fullName>
    </recommendedName>
</protein>
<dbReference type="InterPro" id="IPR052024">
    <property type="entry name" value="Methanogen_methyltrans"/>
</dbReference>
<evidence type="ECO:0000259" key="1">
    <source>
        <dbReference type="Pfam" id="PF01208"/>
    </source>
</evidence>
<name>A0A523RQK9_UNCAE</name>
<organism evidence="2 3">
    <name type="scientific">Aerophobetes bacterium</name>
    <dbReference type="NCBI Taxonomy" id="2030807"/>
    <lineage>
        <taxon>Bacteria</taxon>
        <taxon>Candidatus Aerophobota</taxon>
    </lineage>
</organism>
<dbReference type="GO" id="GO:0004853">
    <property type="term" value="F:uroporphyrinogen decarboxylase activity"/>
    <property type="evidence" value="ECO:0007669"/>
    <property type="project" value="InterPro"/>
</dbReference>